<evidence type="ECO:0000256" key="1">
    <source>
        <dbReference type="SAM" id="MobiDB-lite"/>
    </source>
</evidence>
<feature type="compositionally biased region" description="Basic and acidic residues" evidence="1">
    <location>
        <begin position="352"/>
        <end position="365"/>
    </location>
</feature>
<organism evidence="2 3">
    <name type="scientific">Thelephora terrestris</name>
    <dbReference type="NCBI Taxonomy" id="56493"/>
    <lineage>
        <taxon>Eukaryota</taxon>
        <taxon>Fungi</taxon>
        <taxon>Dikarya</taxon>
        <taxon>Basidiomycota</taxon>
        <taxon>Agaricomycotina</taxon>
        <taxon>Agaricomycetes</taxon>
        <taxon>Thelephorales</taxon>
        <taxon>Thelephoraceae</taxon>
        <taxon>Thelephora</taxon>
    </lineage>
</organism>
<name>A0A9P6L243_9AGAM</name>
<evidence type="ECO:0000313" key="2">
    <source>
        <dbReference type="EMBL" id="KAF9779296.1"/>
    </source>
</evidence>
<feature type="compositionally biased region" description="Low complexity" evidence="1">
    <location>
        <begin position="332"/>
        <end position="348"/>
    </location>
</feature>
<reference evidence="2" key="2">
    <citation type="submission" date="2020-11" db="EMBL/GenBank/DDBJ databases">
        <authorList>
            <consortium name="DOE Joint Genome Institute"/>
            <person name="Kuo A."/>
            <person name="Miyauchi S."/>
            <person name="Kiss E."/>
            <person name="Drula E."/>
            <person name="Kohler A."/>
            <person name="Sanchez-Garcia M."/>
            <person name="Andreopoulos B."/>
            <person name="Barry K.W."/>
            <person name="Bonito G."/>
            <person name="Buee M."/>
            <person name="Carver A."/>
            <person name="Chen C."/>
            <person name="Cichocki N."/>
            <person name="Clum A."/>
            <person name="Culley D."/>
            <person name="Crous P.W."/>
            <person name="Fauchery L."/>
            <person name="Girlanda M."/>
            <person name="Hayes R."/>
            <person name="Keri Z."/>
            <person name="Labutti K."/>
            <person name="Lipzen A."/>
            <person name="Lombard V."/>
            <person name="Magnuson J."/>
            <person name="Maillard F."/>
            <person name="Morin E."/>
            <person name="Murat C."/>
            <person name="Nolan M."/>
            <person name="Ohm R."/>
            <person name="Pangilinan J."/>
            <person name="Pereira M."/>
            <person name="Perotto S."/>
            <person name="Peter M."/>
            <person name="Riley R."/>
            <person name="Sitrit Y."/>
            <person name="Stielow B."/>
            <person name="Szollosi G."/>
            <person name="Zifcakova L."/>
            <person name="Stursova M."/>
            <person name="Spatafora J.W."/>
            <person name="Tedersoo L."/>
            <person name="Vaario L.-M."/>
            <person name="Yamada A."/>
            <person name="Yan M."/>
            <person name="Wang P."/>
            <person name="Xu J."/>
            <person name="Bruns T."/>
            <person name="Baldrian P."/>
            <person name="Vilgalys R."/>
            <person name="Henrissat B."/>
            <person name="Grigoriev I.V."/>
            <person name="Hibbett D."/>
            <person name="Nagy L.G."/>
            <person name="Martin F.M."/>
        </authorList>
    </citation>
    <scope>NUCLEOTIDE SEQUENCE</scope>
    <source>
        <strain evidence="2">UH-Tt-Lm1</strain>
    </source>
</reference>
<feature type="compositionally biased region" description="Polar residues" evidence="1">
    <location>
        <begin position="197"/>
        <end position="213"/>
    </location>
</feature>
<dbReference type="AlphaFoldDB" id="A0A9P6L243"/>
<keyword evidence="3" id="KW-1185">Reference proteome</keyword>
<dbReference type="EMBL" id="WIUZ02000020">
    <property type="protein sequence ID" value="KAF9779296.1"/>
    <property type="molecule type" value="Genomic_DNA"/>
</dbReference>
<protein>
    <submittedName>
        <fullName evidence="2">Uncharacterized protein</fullName>
    </submittedName>
</protein>
<reference evidence="2" key="1">
    <citation type="journal article" date="2020" name="Nat. Commun.">
        <title>Large-scale genome sequencing of mycorrhizal fungi provides insights into the early evolution of symbiotic traits.</title>
        <authorList>
            <person name="Miyauchi S."/>
            <person name="Kiss E."/>
            <person name="Kuo A."/>
            <person name="Drula E."/>
            <person name="Kohler A."/>
            <person name="Sanchez-Garcia M."/>
            <person name="Morin E."/>
            <person name="Andreopoulos B."/>
            <person name="Barry K.W."/>
            <person name="Bonito G."/>
            <person name="Buee M."/>
            <person name="Carver A."/>
            <person name="Chen C."/>
            <person name="Cichocki N."/>
            <person name="Clum A."/>
            <person name="Culley D."/>
            <person name="Crous P.W."/>
            <person name="Fauchery L."/>
            <person name="Girlanda M."/>
            <person name="Hayes R.D."/>
            <person name="Keri Z."/>
            <person name="LaButti K."/>
            <person name="Lipzen A."/>
            <person name="Lombard V."/>
            <person name="Magnuson J."/>
            <person name="Maillard F."/>
            <person name="Murat C."/>
            <person name="Nolan M."/>
            <person name="Ohm R.A."/>
            <person name="Pangilinan J."/>
            <person name="Pereira M.F."/>
            <person name="Perotto S."/>
            <person name="Peter M."/>
            <person name="Pfister S."/>
            <person name="Riley R."/>
            <person name="Sitrit Y."/>
            <person name="Stielow J.B."/>
            <person name="Szollosi G."/>
            <person name="Zifcakova L."/>
            <person name="Stursova M."/>
            <person name="Spatafora J.W."/>
            <person name="Tedersoo L."/>
            <person name="Vaario L.M."/>
            <person name="Yamada A."/>
            <person name="Yan M."/>
            <person name="Wang P."/>
            <person name="Xu J."/>
            <person name="Bruns T."/>
            <person name="Baldrian P."/>
            <person name="Vilgalys R."/>
            <person name="Dunand C."/>
            <person name="Henrissat B."/>
            <person name="Grigoriev I.V."/>
            <person name="Hibbett D."/>
            <person name="Nagy L.G."/>
            <person name="Martin F.M."/>
        </authorList>
    </citation>
    <scope>NUCLEOTIDE SEQUENCE</scope>
    <source>
        <strain evidence="2">UH-Tt-Lm1</strain>
    </source>
</reference>
<proteinExistence type="predicted"/>
<sequence>MSAYIANNALLNAAATPFDLSPSFEMDAPLNVEQHLYNTPANIVFDNQVAVDFLTAHKAPAEFWEQAGYKDPSKTRRWAPGVTPMQDAMEQEREDRILKLEKRMDVMYVVVNSLNDDFSHFALEHWKPFQESLLRYFGHRCHGAYCTDATPHSPIVPPPSSRSRSPSSPIPSLESCSSTSDGGEIPEEKESQESDDSYWSTLSSLRQVTSGSNEVEGGSSRSPGPLWVRIKQMGQRRKDSPEEKGNDEQSGEGCARSEGNTSIPELPDLANTPYIPTHHETNSHASPTSRPSTHRSLTRTHNGPEDLLPPPSTSSEPDVTCRRDDNVDQNESSDSCGSSSSGTSPPSDELGQDSREGMEGEERPDPGGGEGMTGDLQGGSVQ</sequence>
<feature type="compositionally biased region" description="Low complexity" evidence="1">
    <location>
        <begin position="161"/>
        <end position="180"/>
    </location>
</feature>
<comment type="caution">
    <text evidence="2">The sequence shown here is derived from an EMBL/GenBank/DDBJ whole genome shotgun (WGS) entry which is preliminary data.</text>
</comment>
<accession>A0A9P6L243</accession>
<feature type="region of interest" description="Disordered" evidence="1">
    <location>
        <begin position="151"/>
        <end position="382"/>
    </location>
</feature>
<feature type="compositionally biased region" description="Basic and acidic residues" evidence="1">
    <location>
        <begin position="236"/>
        <end position="247"/>
    </location>
</feature>
<gene>
    <name evidence="2" type="ORF">BJ322DRAFT_1113638</name>
</gene>
<evidence type="ECO:0000313" key="3">
    <source>
        <dbReference type="Proteomes" id="UP000736335"/>
    </source>
</evidence>
<dbReference type="Proteomes" id="UP000736335">
    <property type="component" value="Unassembled WGS sequence"/>
</dbReference>